<dbReference type="InterPro" id="IPR017926">
    <property type="entry name" value="GATASE"/>
</dbReference>
<dbReference type="GO" id="GO:0005829">
    <property type="term" value="C:cytosol"/>
    <property type="evidence" value="ECO:0007669"/>
    <property type="project" value="TreeGrafter"/>
</dbReference>
<dbReference type="SUPFAM" id="SSF52317">
    <property type="entry name" value="Class I glutamine amidotransferase-like"/>
    <property type="match status" value="1"/>
</dbReference>
<dbReference type="InterPro" id="IPR022955">
    <property type="entry name" value="GMP_synthase"/>
</dbReference>
<dbReference type="GO" id="GO:0003921">
    <property type="term" value="F:GMP synthase activity"/>
    <property type="evidence" value="ECO:0007669"/>
    <property type="project" value="InterPro"/>
</dbReference>
<evidence type="ECO:0000256" key="2">
    <source>
        <dbReference type="ARBA" id="ARBA00012746"/>
    </source>
</evidence>
<dbReference type="InterPro" id="IPR014729">
    <property type="entry name" value="Rossmann-like_a/b/a_fold"/>
</dbReference>
<comment type="function">
    <text evidence="12">Catalyzes the conversion of xanthine monophosphate (XMP) to GMP in the presence of glutamine and ATP through an adenyl-XMP intermediate.</text>
</comment>
<comment type="catalytic activity">
    <reaction evidence="13">
        <text>XMP + L-glutamine + ATP + H2O = GMP + L-glutamate + AMP + diphosphate + 2 H(+)</text>
        <dbReference type="Rhea" id="RHEA:11680"/>
        <dbReference type="ChEBI" id="CHEBI:15377"/>
        <dbReference type="ChEBI" id="CHEBI:15378"/>
        <dbReference type="ChEBI" id="CHEBI:29985"/>
        <dbReference type="ChEBI" id="CHEBI:30616"/>
        <dbReference type="ChEBI" id="CHEBI:33019"/>
        <dbReference type="ChEBI" id="CHEBI:57464"/>
        <dbReference type="ChEBI" id="CHEBI:58115"/>
        <dbReference type="ChEBI" id="CHEBI:58359"/>
        <dbReference type="ChEBI" id="CHEBI:456215"/>
        <dbReference type="EC" id="6.3.5.2"/>
    </reaction>
</comment>
<reference evidence="17" key="1">
    <citation type="submission" date="2021-10" db="EMBL/GenBank/DDBJ databases">
        <title>De novo Genome Assembly of Clathrus columnatus (Basidiomycota, Fungi) Using Illumina and Nanopore Sequence Data.</title>
        <authorList>
            <person name="Ogiso-Tanaka E."/>
            <person name="Itagaki H."/>
            <person name="Hosoya T."/>
            <person name="Hosaka K."/>
        </authorList>
    </citation>
    <scope>NUCLEOTIDE SEQUENCE</scope>
    <source>
        <strain evidence="17">MO-923</strain>
    </source>
</reference>
<dbReference type="NCBIfam" id="NF000848">
    <property type="entry name" value="PRK00074.1"/>
    <property type="match status" value="1"/>
</dbReference>
<dbReference type="SUPFAM" id="SSF52402">
    <property type="entry name" value="Adenine nucleotide alpha hydrolases-like"/>
    <property type="match status" value="1"/>
</dbReference>
<evidence type="ECO:0000256" key="9">
    <source>
        <dbReference type="ARBA" id="ARBA00022962"/>
    </source>
</evidence>
<dbReference type="PROSITE" id="PS51553">
    <property type="entry name" value="GMPS_ATP_PPASE"/>
    <property type="match status" value="1"/>
</dbReference>
<dbReference type="InterPro" id="IPR029062">
    <property type="entry name" value="Class_I_gatase-like"/>
</dbReference>
<dbReference type="Pfam" id="PF00958">
    <property type="entry name" value="GMP_synt_C"/>
    <property type="match status" value="1"/>
</dbReference>
<gene>
    <name evidence="17" type="primary">GUA1</name>
    <name evidence="17" type="ORF">Clacol_002541</name>
</gene>
<comment type="subunit">
    <text evidence="14">Homodimer. Also forms a small population of homotetramers.</text>
</comment>
<dbReference type="Gene3D" id="3.30.300.10">
    <property type="match status" value="1"/>
</dbReference>
<dbReference type="FunFam" id="3.30.300.10:FF:000002">
    <property type="entry name" value="GMP synthase [glutamine-hydrolyzing]"/>
    <property type="match status" value="1"/>
</dbReference>
<dbReference type="Gene3D" id="3.40.50.620">
    <property type="entry name" value="HUPs"/>
    <property type="match status" value="1"/>
</dbReference>
<evidence type="ECO:0000256" key="10">
    <source>
        <dbReference type="ARBA" id="ARBA00030464"/>
    </source>
</evidence>
<dbReference type="NCBIfam" id="TIGR00888">
    <property type="entry name" value="guaA_Nterm"/>
    <property type="match status" value="1"/>
</dbReference>
<protein>
    <recommendedName>
        <fullName evidence="3">GMP synthase [glutamine-hydrolyzing]</fullName>
        <ecNumber evidence="2">6.3.5.2</ecNumber>
    </recommendedName>
    <alternativeName>
        <fullName evidence="10">GMP synthetase</fullName>
    </alternativeName>
    <alternativeName>
        <fullName evidence="11">Glutamine amidotransferase</fullName>
    </alternativeName>
</protein>
<evidence type="ECO:0000256" key="3">
    <source>
        <dbReference type="ARBA" id="ARBA00021562"/>
    </source>
</evidence>
<comment type="pathway">
    <text evidence="1">Purine metabolism; GMP biosynthesis; GMP from XMP (L-Gln route): step 1/1.</text>
</comment>
<organism evidence="17 18">
    <name type="scientific">Clathrus columnatus</name>
    <dbReference type="NCBI Taxonomy" id="1419009"/>
    <lineage>
        <taxon>Eukaryota</taxon>
        <taxon>Fungi</taxon>
        <taxon>Dikarya</taxon>
        <taxon>Basidiomycota</taxon>
        <taxon>Agaricomycotina</taxon>
        <taxon>Agaricomycetes</taxon>
        <taxon>Phallomycetidae</taxon>
        <taxon>Phallales</taxon>
        <taxon>Clathraceae</taxon>
        <taxon>Clathrus</taxon>
    </lineage>
</organism>
<evidence type="ECO:0000256" key="14">
    <source>
        <dbReference type="ARBA" id="ARBA00063203"/>
    </source>
</evidence>
<dbReference type="Gene3D" id="3.40.50.880">
    <property type="match status" value="1"/>
</dbReference>
<proteinExistence type="inferred from homology"/>
<dbReference type="InterPro" id="IPR025777">
    <property type="entry name" value="GMPS_ATP_PPase_dom"/>
</dbReference>
<dbReference type="Pfam" id="PF00117">
    <property type="entry name" value="GATase"/>
    <property type="match status" value="1"/>
</dbReference>
<dbReference type="EC" id="6.3.5.2" evidence="2"/>
<dbReference type="CDD" id="cd01742">
    <property type="entry name" value="GATase1_GMP_Synthase"/>
    <property type="match status" value="1"/>
</dbReference>
<evidence type="ECO:0000259" key="16">
    <source>
        <dbReference type="PROSITE" id="PS51553"/>
    </source>
</evidence>
<evidence type="ECO:0000256" key="8">
    <source>
        <dbReference type="ARBA" id="ARBA00022840"/>
    </source>
</evidence>
<evidence type="ECO:0000256" key="1">
    <source>
        <dbReference type="ARBA" id="ARBA00005153"/>
    </source>
</evidence>
<dbReference type="InterPro" id="IPR001674">
    <property type="entry name" value="GMP_synth_C"/>
</dbReference>
<keyword evidence="4" id="KW-0436">Ligase</keyword>
<dbReference type="AlphaFoldDB" id="A0AAV5A5T2"/>
<keyword evidence="18" id="KW-1185">Reference proteome</keyword>
<dbReference type="PANTHER" id="PTHR11922">
    <property type="entry name" value="GMP SYNTHASE-RELATED"/>
    <property type="match status" value="1"/>
</dbReference>
<evidence type="ECO:0000313" key="18">
    <source>
        <dbReference type="Proteomes" id="UP001050691"/>
    </source>
</evidence>
<dbReference type="PROSITE" id="PS51273">
    <property type="entry name" value="GATASE_TYPE_1"/>
    <property type="match status" value="1"/>
</dbReference>
<accession>A0AAV5A5T2</accession>
<keyword evidence="7 15" id="KW-0658">Purine biosynthesis</keyword>
<keyword evidence="6 15" id="KW-0332">GMP biosynthesis</keyword>
<sequence>MNTAFDTILILDFGSQYSHLITRRCREINVYAELLPCTQKIKDLAWKPKVYDDDAPHVDPAVFELDVPILGMRPFIKLLHTVEMAWNLGGKVDKCQHREYGFAQLQVSKLGPGHESADSLFQGLNEGIDVWMSHGDQIHELPKDFHVIGKTKTAPYAAISHKTKPLYGIQFHPEVTHTPKGREVFAQFALNICRCKANWTMESFIGKEIARIREICGPKGCVIGAVSGGVDSSVAAKLMHEAIGDRFHAIMVDNGVLRMDEAVQVHKMLSEDLGVNLTVVDASDLFLERLADVEDPEKKRKIIGNTFINVFEEEASKIDHATKNERGEAKGEIEWLLQGTLYPDVIESISFKGPSATIKTHHNVGGLLKDMKLKLIEPLRELFKDEVRALGRLLNIPAHLVNRHPFPGPGLAIRILGPVTREQVKILQHADHIYIEEIRNAGLYDKISQAFAVLLPVKAVGVQGDKRTYEQVIALRAVTSEDFMTADWFVFPPEVLRRISSRITNEVSGVNRVTYDISSKPPGTVEWL</sequence>
<dbReference type="InterPro" id="IPR004739">
    <property type="entry name" value="GMP_synth_GATase"/>
</dbReference>
<dbReference type="FunFam" id="3.40.50.620:FF:000001">
    <property type="entry name" value="GMP synthase [glutamine-hydrolyzing]"/>
    <property type="match status" value="1"/>
</dbReference>
<keyword evidence="8 15" id="KW-0067">ATP-binding</keyword>
<feature type="domain" description="GMPS ATP-PPase" evidence="16">
    <location>
        <begin position="199"/>
        <end position="403"/>
    </location>
</feature>
<dbReference type="HAMAP" id="MF_00344">
    <property type="entry name" value="GMP_synthase"/>
    <property type="match status" value="1"/>
</dbReference>
<evidence type="ECO:0000256" key="12">
    <source>
        <dbReference type="ARBA" id="ARBA00044933"/>
    </source>
</evidence>
<keyword evidence="9" id="KW-0315">Glutamine amidotransferase</keyword>
<keyword evidence="5 15" id="KW-0547">Nucleotide-binding</keyword>
<evidence type="ECO:0000256" key="15">
    <source>
        <dbReference type="PROSITE-ProRule" id="PRU00886"/>
    </source>
</evidence>
<dbReference type="EMBL" id="BPWL01000003">
    <property type="protein sequence ID" value="GJJ08330.1"/>
    <property type="molecule type" value="Genomic_DNA"/>
</dbReference>
<comment type="caution">
    <text evidence="17">The sequence shown here is derived from an EMBL/GenBank/DDBJ whole genome shotgun (WGS) entry which is preliminary data.</text>
</comment>
<evidence type="ECO:0000256" key="13">
    <source>
        <dbReference type="ARBA" id="ARBA00049404"/>
    </source>
</evidence>
<evidence type="ECO:0000256" key="4">
    <source>
        <dbReference type="ARBA" id="ARBA00022598"/>
    </source>
</evidence>
<name>A0AAV5A5T2_9AGAM</name>
<dbReference type="PANTHER" id="PTHR11922:SF2">
    <property type="entry name" value="GMP SYNTHASE [GLUTAMINE-HYDROLYZING]"/>
    <property type="match status" value="1"/>
</dbReference>
<dbReference type="GO" id="GO:0005524">
    <property type="term" value="F:ATP binding"/>
    <property type="evidence" value="ECO:0007669"/>
    <property type="project" value="UniProtKB-UniRule"/>
</dbReference>
<evidence type="ECO:0000256" key="6">
    <source>
        <dbReference type="ARBA" id="ARBA00022749"/>
    </source>
</evidence>
<feature type="binding site" evidence="15">
    <location>
        <begin position="227"/>
        <end position="233"/>
    </location>
    <ligand>
        <name>ATP</name>
        <dbReference type="ChEBI" id="CHEBI:30616"/>
    </ligand>
</feature>
<evidence type="ECO:0000256" key="11">
    <source>
        <dbReference type="ARBA" id="ARBA00031356"/>
    </source>
</evidence>
<dbReference type="Pfam" id="PF02540">
    <property type="entry name" value="NAD_synthase"/>
    <property type="match status" value="1"/>
</dbReference>
<dbReference type="NCBIfam" id="TIGR00884">
    <property type="entry name" value="guaA_Cterm"/>
    <property type="match status" value="1"/>
</dbReference>
<dbReference type="Proteomes" id="UP001050691">
    <property type="component" value="Unassembled WGS sequence"/>
</dbReference>
<evidence type="ECO:0000313" key="17">
    <source>
        <dbReference type="EMBL" id="GJJ08330.1"/>
    </source>
</evidence>
<evidence type="ECO:0000256" key="5">
    <source>
        <dbReference type="ARBA" id="ARBA00022741"/>
    </source>
</evidence>
<dbReference type="CDD" id="cd01997">
    <property type="entry name" value="GMP_synthase_C"/>
    <property type="match status" value="1"/>
</dbReference>
<dbReference type="SUPFAM" id="SSF54810">
    <property type="entry name" value="GMP synthetase C-terminal dimerisation domain"/>
    <property type="match status" value="1"/>
</dbReference>
<evidence type="ECO:0000256" key="7">
    <source>
        <dbReference type="ARBA" id="ARBA00022755"/>
    </source>
</evidence>
<dbReference type="InterPro" id="IPR022310">
    <property type="entry name" value="NAD/GMP_synthase"/>
</dbReference>